<feature type="region of interest" description="Disordered" evidence="1">
    <location>
        <begin position="378"/>
        <end position="401"/>
    </location>
</feature>
<keyword evidence="3" id="KW-1185">Reference proteome</keyword>
<feature type="compositionally biased region" description="Low complexity" evidence="1">
    <location>
        <begin position="380"/>
        <end position="400"/>
    </location>
</feature>
<gene>
    <name evidence="2" type="ORF">YASMINEVIRUS_933</name>
</gene>
<dbReference type="EMBL" id="UPSH01000001">
    <property type="protein sequence ID" value="VBB18470.1"/>
    <property type="molecule type" value="Genomic_DNA"/>
</dbReference>
<reference evidence="2 3" key="1">
    <citation type="submission" date="2018-10" db="EMBL/GenBank/DDBJ databases">
        <authorList>
            <consortium name="IHU Genomes"/>
        </authorList>
    </citation>
    <scope>NUCLEOTIDE SEQUENCE [LARGE SCALE GENOMIC DNA]</scope>
    <source>
        <strain evidence="2 3">A1</strain>
    </source>
</reference>
<evidence type="ECO:0000256" key="1">
    <source>
        <dbReference type="SAM" id="MobiDB-lite"/>
    </source>
</evidence>
<protein>
    <submittedName>
        <fullName evidence="2">HIT-like domain containing protein</fullName>
    </submittedName>
</protein>
<dbReference type="InterPro" id="IPR036265">
    <property type="entry name" value="HIT-like_sf"/>
</dbReference>
<evidence type="ECO:0000313" key="2">
    <source>
        <dbReference type="EMBL" id="VBB18470.1"/>
    </source>
</evidence>
<evidence type="ECO:0000313" key="3">
    <source>
        <dbReference type="Proteomes" id="UP000594342"/>
    </source>
</evidence>
<dbReference type="Proteomes" id="UP000594342">
    <property type="component" value="Unassembled WGS sequence"/>
</dbReference>
<sequence length="573" mass="63700">MSYISQIFDLVSDELSTVKTILTNDADPHSNPTIRECVANIDTSITQLRGIDISYLNAVYKEVWVLCDRPEVDEFGRNYFEGLMKSLVPLQSLTDTVTRIDTCKRAVDIVNKSYIDRMRSCSLCSFSTMTHRLVFYDGTCWCIYAVIKDNTLTLLITTTKHAETMYYLTPNELSGLMNTVGVCMNLLSTKYGGYSINHSSDVRVNGGNHFVITLSSSKAPQHIVDFTEVTTEYERTKISECRELFKFATLDIKRAFAKQTLENDVHIHLTPTEKLAILASRYNCFDSALNSTTGLDDGSTDTTNSSDSFFELPIFVTKDLKTNPVQEFLDIIDSDKHPKLTPAYSVVKINSRSDSDLTKTVDLLKACYDSLNVSPTPSDLSSASAPNSNPNSASSLASSPAPSPMMLVNTCESDVFPDTGSISVGQYEISVKSTKVFEMNACKLLAKRLSVRCGPPPENKSVGTNTENTNVMTVNYVFVKDWVALLKNSRGDVKPADVVKVYKSIRRSDLSGSLLMFEDRPEFIEALIVMDQMEKTKEDKTAVLFSTLKTLIVQTASKTHDLSMFDSLSQIDI</sequence>
<proteinExistence type="predicted"/>
<dbReference type="SUPFAM" id="SSF54197">
    <property type="entry name" value="HIT-like"/>
    <property type="match status" value="1"/>
</dbReference>
<name>A0A5K0U9S6_9VIRU</name>
<organism evidence="2 3">
    <name type="scientific">Yasminevirus sp. GU-2018</name>
    <dbReference type="NCBI Taxonomy" id="2420051"/>
    <lineage>
        <taxon>Viruses</taxon>
        <taxon>Varidnaviria</taxon>
        <taxon>Bamfordvirae</taxon>
        <taxon>Nucleocytoviricota</taxon>
        <taxon>Megaviricetes</taxon>
        <taxon>Imitervirales</taxon>
        <taxon>Mimiviridae</taxon>
        <taxon>Klosneuvirinae</taxon>
        <taxon>Yasminevirus</taxon>
        <taxon>Yasminevirus saudimassiliense</taxon>
    </lineage>
</organism>
<accession>A0A5K0U9S6</accession>
<comment type="caution">
    <text evidence="2">The sequence shown here is derived from an EMBL/GenBank/DDBJ whole genome shotgun (WGS) entry which is preliminary data.</text>
</comment>